<comment type="caution">
    <text evidence="1">The sequence shown here is derived from an EMBL/GenBank/DDBJ whole genome shotgun (WGS) entry which is preliminary data.</text>
</comment>
<keyword evidence="2" id="KW-1185">Reference proteome</keyword>
<sequence>MRFRYDPEADALYIRFQEGNVKETDEVFPGVMLDVDDNGNLLGLEVLNASSKLGKKPFTLEFEIPGIA</sequence>
<dbReference type="Proteomes" id="UP001154312">
    <property type="component" value="Unassembled WGS sequence"/>
</dbReference>
<dbReference type="PANTHER" id="PTHR37029">
    <property type="entry name" value="SSR1768 PROTEIN"/>
    <property type="match status" value="1"/>
</dbReference>
<organism evidence="1 2">
    <name type="scientific">Pelotomaculum isophthalicicum JI</name>
    <dbReference type="NCBI Taxonomy" id="947010"/>
    <lineage>
        <taxon>Bacteria</taxon>
        <taxon>Bacillati</taxon>
        <taxon>Bacillota</taxon>
        <taxon>Clostridia</taxon>
        <taxon>Eubacteriales</taxon>
        <taxon>Desulfotomaculaceae</taxon>
        <taxon>Pelotomaculum</taxon>
    </lineage>
</organism>
<gene>
    <name evidence="1" type="ORF">L7E55_14220</name>
</gene>
<accession>A0A9X4H6Q2</accession>
<dbReference type="InterPro" id="IPR019270">
    <property type="entry name" value="DUF2283"/>
</dbReference>
<dbReference type="EMBL" id="JAKOAV010000032">
    <property type="protein sequence ID" value="MDF9409497.1"/>
    <property type="molecule type" value="Genomic_DNA"/>
</dbReference>
<protein>
    <submittedName>
        <fullName evidence="1">DUF2283 domain-containing protein</fullName>
    </submittedName>
</protein>
<dbReference type="AlphaFoldDB" id="A0A9X4H6Q2"/>
<evidence type="ECO:0000313" key="2">
    <source>
        <dbReference type="Proteomes" id="UP001154312"/>
    </source>
</evidence>
<evidence type="ECO:0000313" key="1">
    <source>
        <dbReference type="EMBL" id="MDF9409497.1"/>
    </source>
</evidence>
<name>A0A9X4H6Q2_9FIRM</name>
<proteinExistence type="predicted"/>
<dbReference type="Pfam" id="PF10049">
    <property type="entry name" value="DUF2283"/>
    <property type="match status" value="1"/>
</dbReference>
<dbReference type="PANTHER" id="PTHR37029:SF1">
    <property type="entry name" value="SSR1768 PROTEIN"/>
    <property type="match status" value="1"/>
</dbReference>
<dbReference type="RefSeq" id="WP_277444966.1">
    <property type="nucleotide sequence ID" value="NZ_JAKOAV010000032.1"/>
</dbReference>
<reference evidence="1" key="1">
    <citation type="submission" date="2022-02" db="EMBL/GenBank/DDBJ databases">
        <authorList>
            <person name="Leng L."/>
        </authorList>
    </citation>
    <scope>NUCLEOTIDE SEQUENCE</scope>
    <source>
        <strain evidence="1">JI</strain>
    </source>
</reference>